<name>A0A1G4AS11_9PEZI</name>
<dbReference type="GO" id="GO:0000324">
    <property type="term" value="C:fungal-type vacuole"/>
    <property type="evidence" value="ECO:0007669"/>
    <property type="project" value="TreeGrafter"/>
</dbReference>
<keyword evidence="7 11" id="KW-1133">Transmembrane helix</keyword>
<feature type="transmembrane region" description="Helical" evidence="11">
    <location>
        <begin position="326"/>
        <end position="349"/>
    </location>
</feature>
<keyword evidence="13" id="KW-1185">Reference proteome</keyword>
<feature type="transmembrane region" description="Helical" evidence="11">
    <location>
        <begin position="243"/>
        <end position="267"/>
    </location>
</feature>
<reference evidence="12 13" key="1">
    <citation type="submission" date="2016-09" db="EMBL/GenBank/DDBJ databases">
        <authorList>
            <person name="Capua I."/>
            <person name="De Benedictis P."/>
            <person name="Joannis T."/>
            <person name="Lombin L.H."/>
            <person name="Cattoli G."/>
        </authorList>
    </citation>
    <scope>NUCLEOTIDE SEQUENCE [LARGE SCALE GENOMIC DNA]</scope>
    <source>
        <strain evidence="12 13">IMI 309357</strain>
    </source>
</reference>
<evidence type="ECO:0000256" key="6">
    <source>
        <dbReference type="ARBA" id="ARBA00022847"/>
    </source>
</evidence>
<dbReference type="GO" id="GO:0015184">
    <property type="term" value="F:L-cystine transmembrane transporter activity"/>
    <property type="evidence" value="ECO:0007669"/>
    <property type="project" value="TreeGrafter"/>
</dbReference>
<accession>A0A1G4AS11</accession>
<dbReference type="InterPro" id="IPR006603">
    <property type="entry name" value="PQ-loop_rpt"/>
</dbReference>
<proteinExistence type="inferred from homology"/>
<evidence type="ECO:0000256" key="10">
    <source>
        <dbReference type="ARBA" id="ARBA00048473"/>
    </source>
</evidence>
<evidence type="ECO:0000256" key="11">
    <source>
        <dbReference type="SAM" id="Phobius"/>
    </source>
</evidence>
<evidence type="ECO:0000256" key="7">
    <source>
        <dbReference type="ARBA" id="ARBA00022989"/>
    </source>
</evidence>
<keyword evidence="5" id="KW-0677">Repeat</keyword>
<keyword evidence="6" id="KW-0769">Symport</keyword>
<dbReference type="FunFam" id="1.20.1280.290:FF:000016">
    <property type="entry name" value="Cystinosin homolog"/>
    <property type="match status" value="1"/>
</dbReference>
<dbReference type="InterPro" id="IPR005282">
    <property type="entry name" value="LC_transporter"/>
</dbReference>
<keyword evidence="4 11" id="KW-0812">Transmembrane</keyword>
<dbReference type="Gene3D" id="1.20.1280.290">
    <property type="match status" value="1"/>
</dbReference>
<dbReference type="GO" id="GO:0005774">
    <property type="term" value="C:vacuolar membrane"/>
    <property type="evidence" value="ECO:0007669"/>
    <property type="project" value="TreeGrafter"/>
</dbReference>
<dbReference type="STRING" id="1209926.A0A1G4AS11"/>
<protein>
    <submittedName>
        <fullName evidence="12">Lysosomal cystine transporter</fullName>
    </submittedName>
</protein>
<comment type="catalytic activity">
    <reaction evidence="10">
        <text>L-cystine(out) + H(+)(out) = L-cystine(in) + H(+)(in)</text>
        <dbReference type="Rhea" id="RHEA:66172"/>
        <dbReference type="ChEBI" id="CHEBI:15378"/>
        <dbReference type="ChEBI" id="CHEBI:35491"/>
    </reaction>
    <physiologicalReaction direction="left-to-right" evidence="10">
        <dbReference type="Rhea" id="RHEA:66173"/>
    </physiologicalReaction>
</comment>
<comment type="similarity">
    <text evidence="2">Belongs to the cystinosin family.</text>
</comment>
<dbReference type="SMART" id="SM00679">
    <property type="entry name" value="CTNS"/>
    <property type="match status" value="1"/>
</dbReference>
<feature type="transmembrane region" description="Helical" evidence="11">
    <location>
        <begin position="355"/>
        <end position="374"/>
    </location>
</feature>
<keyword evidence="3" id="KW-0813">Transport</keyword>
<evidence type="ECO:0000256" key="2">
    <source>
        <dbReference type="ARBA" id="ARBA00006855"/>
    </source>
</evidence>
<dbReference type="GO" id="GO:0015293">
    <property type="term" value="F:symporter activity"/>
    <property type="evidence" value="ECO:0007669"/>
    <property type="project" value="UniProtKB-KW"/>
</dbReference>
<comment type="subcellular location">
    <subcellularLocation>
        <location evidence="1">Lysosome membrane</location>
        <topology evidence="1">Multi-pass membrane protein</topology>
    </subcellularLocation>
</comment>
<dbReference type="GeneID" id="34565933"/>
<evidence type="ECO:0000256" key="1">
    <source>
        <dbReference type="ARBA" id="ARBA00004155"/>
    </source>
</evidence>
<evidence type="ECO:0000256" key="9">
    <source>
        <dbReference type="ARBA" id="ARBA00023228"/>
    </source>
</evidence>
<dbReference type="PANTHER" id="PTHR13131:SF5">
    <property type="entry name" value="CYSTINOSIN"/>
    <property type="match status" value="1"/>
</dbReference>
<dbReference type="PANTHER" id="PTHR13131">
    <property type="entry name" value="CYSTINOSIN"/>
    <property type="match status" value="1"/>
</dbReference>
<evidence type="ECO:0000256" key="3">
    <source>
        <dbReference type="ARBA" id="ARBA00022448"/>
    </source>
</evidence>
<evidence type="ECO:0000256" key="4">
    <source>
        <dbReference type="ARBA" id="ARBA00022692"/>
    </source>
</evidence>
<keyword evidence="8 11" id="KW-0472">Membrane</keyword>
<evidence type="ECO:0000256" key="5">
    <source>
        <dbReference type="ARBA" id="ARBA00022737"/>
    </source>
</evidence>
<sequence length="480" mass="53021">MASPRCFFLELPCEIRLDIYTHLLLHPPLDRLDSSLPHTRLHPAILAASRQIHAEGMPILYCNNIFLAHAKLLSSFPRLRSWYPPVRERSVLPRIRRFHIRVRLDCDLAFDAEAATAAFSGVDELLVEVWQAAFQSADHGALYVFEGVRGVKAVRIYGSITGFEVYVSWLEGVMRWGGDLDGKDAGSVDMAPSQTVTTPNSTPRPHLLLPGQSPRVHLQWVTGTIGMDELPTVYHSNLVTGLLVTWAAPPAALGFLAYFVSNAAFYYSPVVRAQYAARNHGLTPTVAFNDITFAAHALLLSFITTSQYLPKLWGFTPAPGTKPSRFILGIASGCIVGVAIVGLIVASAPGDGDPVTSWCALDVVYAVSYVKLVITLIKYTPQVITNYRNKSTKGWSIWQILLDFSGGLLSVAQQAIDSYLQRDWSGITGNPVKFALGNVSMVYDLVFMTQHYVLYRGSDGKADERDSLLRADDEEHQRLD</sequence>
<evidence type="ECO:0000313" key="13">
    <source>
        <dbReference type="Proteomes" id="UP000176998"/>
    </source>
</evidence>
<dbReference type="OrthoDB" id="75720at2759"/>
<keyword evidence="9" id="KW-0458">Lysosome</keyword>
<comment type="caution">
    <text evidence="12">The sequence shown here is derived from an EMBL/GenBank/DDBJ whole genome shotgun (WGS) entry which is preliminary data.</text>
</comment>
<evidence type="ECO:0000256" key="8">
    <source>
        <dbReference type="ARBA" id="ARBA00023136"/>
    </source>
</evidence>
<dbReference type="EMBL" id="MJBS01000166">
    <property type="protein sequence ID" value="OHE91896.1"/>
    <property type="molecule type" value="Genomic_DNA"/>
</dbReference>
<dbReference type="Pfam" id="PF04193">
    <property type="entry name" value="PQ-loop"/>
    <property type="match status" value="1"/>
</dbReference>
<dbReference type="RefSeq" id="XP_022469068.1">
    <property type="nucleotide sequence ID" value="XM_022624423.1"/>
</dbReference>
<dbReference type="Proteomes" id="UP000176998">
    <property type="component" value="Unassembled WGS sequence"/>
</dbReference>
<evidence type="ECO:0000313" key="12">
    <source>
        <dbReference type="EMBL" id="OHE91896.1"/>
    </source>
</evidence>
<dbReference type="AlphaFoldDB" id="A0A1G4AS11"/>
<gene>
    <name evidence="12" type="ORF">CORC01_12805</name>
</gene>
<organism evidence="12 13">
    <name type="scientific">Colletotrichum orchidophilum</name>
    <dbReference type="NCBI Taxonomy" id="1209926"/>
    <lineage>
        <taxon>Eukaryota</taxon>
        <taxon>Fungi</taxon>
        <taxon>Dikarya</taxon>
        <taxon>Ascomycota</taxon>
        <taxon>Pezizomycotina</taxon>
        <taxon>Sordariomycetes</taxon>
        <taxon>Hypocreomycetidae</taxon>
        <taxon>Glomerellales</taxon>
        <taxon>Glomerellaceae</taxon>
        <taxon>Colletotrichum</taxon>
    </lineage>
</organism>